<feature type="transmembrane region" description="Helical" evidence="1">
    <location>
        <begin position="98"/>
        <end position="118"/>
    </location>
</feature>
<keyword evidence="1" id="KW-0812">Transmembrane</keyword>
<accession>A0A367F609</accession>
<comment type="caution">
    <text evidence="2">The sequence shown here is derived from an EMBL/GenBank/DDBJ whole genome shotgun (WGS) entry which is preliminary data.</text>
</comment>
<feature type="transmembrane region" description="Helical" evidence="1">
    <location>
        <begin position="138"/>
        <end position="162"/>
    </location>
</feature>
<dbReference type="OrthoDB" id="8159487at2"/>
<dbReference type="EMBL" id="QOIM01000018">
    <property type="protein sequence ID" value="RCG25185.1"/>
    <property type="molecule type" value="Genomic_DNA"/>
</dbReference>
<feature type="transmembrane region" description="Helical" evidence="1">
    <location>
        <begin position="174"/>
        <end position="193"/>
    </location>
</feature>
<dbReference type="AlphaFoldDB" id="A0A367F609"/>
<feature type="transmembrane region" description="Helical" evidence="1">
    <location>
        <begin position="24"/>
        <end position="45"/>
    </location>
</feature>
<sequence length="243" mass="25808">MSMPITTDAPAAAPAPTSDRRTRALLACGVGPLLFIVVILIEGAFRPGYSALHHWGSELSLSEYGWQQIINFLVAGVMTLAFAVGLRRALAPRGGPGAAAIPLLTGLLGVCLIVQGVFVCDPYVGYPAGSQGTADASFHGWVHGINMFPTFVAYSGVILAAAYCAFRRRDGLPWALFSLIAGIVVPVALYIGITRFNMDTQTGTYHGLWQRISLGTGGLWFALLAARLLRRHDSHPRSTAATG</sequence>
<dbReference type="InterPro" id="IPR009339">
    <property type="entry name" value="DUF998"/>
</dbReference>
<protein>
    <submittedName>
        <fullName evidence="2">DUF998 domain-containing protein</fullName>
    </submittedName>
</protein>
<dbReference type="Proteomes" id="UP000253507">
    <property type="component" value="Unassembled WGS sequence"/>
</dbReference>
<reference evidence="2 3" key="1">
    <citation type="submission" date="2018-06" db="EMBL/GenBank/DDBJ databases">
        <title>Streptomyces reniochalinae sp. nov. and Streptomyces diacarnus sp. nov. from marine sponges.</title>
        <authorList>
            <person name="Li L."/>
        </authorList>
    </citation>
    <scope>NUCLEOTIDE SEQUENCE [LARGE SCALE GENOMIC DNA]</scope>
    <source>
        <strain evidence="2 3">LHW50302</strain>
    </source>
</reference>
<keyword evidence="1" id="KW-0472">Membrane</keyword>
<evidence type="ECO:0000256" key="1">
    <source>
        <dbReference type="SAM" id="Phobius"/>
    </source>
</evidence>
<feature type="transmembrane region" description="Helical" evidence="1">
    <location>
        <begin position="65"/>
        <end position="86"/>
    </location>
</feature>
<dbReference type="Pfam" id="PF06197">
    <property type="entry name" value="DUF998"/>
    <property type="match status" value="1"/>
</dbReference>
<gene>
    <name evidence="2" type="ORF">DQ392_01360</name>
</gene>
<organism evidence="2 3">
    <name type="scientific">Streptomyces reniochalinae</name>
    <dbReference type="NCBI Taxonomy" id="2250578"/>
    <lineage>
        <taxon>Bacteria</taxon>
        <taxon>Bacillati</taxon>
        <taxon>Actinomycetota</taxon>
        <taxon>Actinomycetes</taxon>
        <taxon>Kitasatosporales</taxon>
        <taxon>Streptomycetaceae</taxon>
        <taxon>Streptomyces</taxon>
    </lineage>
</organism>
<proteinExistence type="predicted"/>
<name>A0A367F609_9ACTN</name>
<keyword evidence="1" id="KW-1133">Transmembrane helix</keyword>
<keyword evidence="3" id="KW-1185">Reference proteome</keyword>
<evidence type="ECO:0000313" key="2">
    <source>
        <dbReference type="EMBL" id="RCG25185.1"/>
    </source>
</evidence>
<feature type="transmembrane region" description="Helical" evidence="1">
    <location>
        <begin position="208"/>
        <end position="229"/>
    </location>
</feature>
<evidence type="ECO:0000313" key="3">
    <source>
        <dbReference type="Proteomes" id="UP000253507"/>
    </source>
</evidence>
<dbReference type="RefSeq" id="WP_114013579.1">
    <property type="nucleotide sequence ID" value="NZ_QOIM01000018.1"/>
</dbReference>